<dbReference type="InterPro" id="IPR050924">
    <property type="entry name" value="Peroxiredoxin_BCP/PrxQ"/>
</dbReference>
<dbReference type="Pfam" id="PF00578">
    <property type="entry name" value="AhpC-TSA"/>
    <property type="match status" value="1"/>
</dbReference>
<dbReference type="Proteomes" id="UP000095358">
    <property type="component" value="Unassembled WGS sequence"/>
</dbReference>
<comment type="similarity">
    <text evidence="8">Belongs to the peroxiredoxin family. BCP/PrxQ subfamily.</text>
</comment>
<dbReference type="AlphaFoldDB" id="A0A1E5RQX9"/>
<dbReference type="EC" id="1.11.1.24" evidence="1"/>
<evidence type="ECO:0000313" key="13">
    <source>
        <dbReference type="Proteomes" id="UP000095358"/>
    </source>
</evidence>
<evidence type="ECO:0000256" key="6">
    <source>
        <dbReference type="ARBA" id="ARBA00023284"/>
    </source>
</evidence>
<dbReference type="PROSITE" id="PS51352">
    <property type="entry name" value="THIOREDOXIN_2"/>
    <property type="match status" value="1"/>
</dbReference>
<feature type="domain" description="Thioredoxin" evidence="11">
    <location>
        <begin position="34"/>
        <end position="191"/>
    </location>
</feature>
<evidence type="ECO:0000256" key="8">
    <source>
        <dbReference type="ARBA" id="ARBA00038489"/>
    </source>
</evidence>
<keyword evidence="5" id="KW-1015">Disulfide bond</keyword>
<evidence type="ECO:0000256" key="10">
    <source>
        <dbReference type="SAM" id="MobiDB-lite"/>
    </source>
</evidence>
<dbReference type="VEuPathDB" id="FungiDB:AWRI3580_g2402"/>
<keyword evidence="3" id="KW-0049">Antioxidant</keyword>
<evidence type="ECO:0000256" key="9">
    <source>
        <dbReference type="ARBA" id="ARBA00049091"/>
    </source>
</evidence>
<evidence type="ECO:0000256" key="3">
    <source>
        <dbReference type="ARBA" id="ARBA00022862"/>
    </source>
</evidence>
<keyword evidence="2" id="KW-0575">Peroxidase</keyword>
<feature type="compositionally biased region" description="Polar residues" evidence="10">
    <location>
        <begin position="1"/>
        <end position="12"/>
    </location>
</feature>
<dbReference type="GO" id="GO:0034599">
    <property type="term" value="P:cellular response to oxidative stress"/>
    <property type="evidence" value="ECO:0007669"/>
    <property type="project" value="TreeGrafter"/>
</dbReference>
<comment type="caution">
    <text evidence="12">The sequence shown here is derived from an EMBL/GenBank/DDBJ whole genome shotgun (WGS) entry which is preliminary data.</text>
</comment>
<protein>
    <recommendedName>
        <fullName evidence="1">thioredoxin-dependent peroxiredoxin</fullName>
        <ecNumber evidence="1">1.11.1.24</ecNumber>
    </recommendedName>
    <alternativeName>
        <fullName evidence="7">Thioredoxin peroxidase</fullName>
    </alternativeName>
</protein>
<organism evidence="12 13">
    <name type="scientific">Hanseniaspora uvarum</name>
    <name type="common">Yeast</name>
    <name type="synonym">Kloeckera apiculata</name>
    <dbReference type="NCBI Taxonomy" id="29833"/>
    <lineage>
        <taxon>Eukaryota</taxon>
        <taxon>Fungi</taxon>
        <taxon>Dikarya</taxon>
        <taxon>Ascomycota</taxon>
        <taxon>Saccharomycotina</taxon>
        <taxon>Saccharomycetes</taxon>
        <taxon>Saccharomycodales</taxon>
        <taxon>Saccharomycodaceae</taxon>
        <taxon>Hanseniaspora</taxon>
    </lineage>
</organism>
<keyword evidence="13" id="KW-1185">Reference proteome</keyword>
<evidence type="ECO:0000256" key="2">
    <source>
        <dbReference type="ARBA" id="ARBA00022559"/>
    </source>
</evidence>
<gene>
    <name evidence="12" type="ORF">AWRI3580_g2402</name>
</gene>
<feature type="region of interest" description="Disordered" evidence="10">
    <location>
        <begin position="1"/>
        <end position="39"/>
    </location>
</feature>
<reference evidence="13" key="1">
    <citation type="journal article" date="2016" name="Genome Announc.">
        <title>Genome sequences of three species of Hanseniaspora isolated from spontaneous wine fermentations.</title>
        <authorList>
            <person name="Sternes P.R."/>
            <person name="Lee D."/>
            <person name="Kutyna D.R."/>
            <person name="Borneman A.R."/>
        </authorList>
    </citation>
    <scope>NUCLEOTIDE SEQUENCE [LARGE SCALE GENOMIC DNA]</scope>
    <source>
        <strain evidence="13">AWRI3580</strain>
    </source>
</reference>
<dbReference type="Gene3D" id="3.40.30.10">
    <property type="entry name" value="Glutaredoxin"/>
    <property type="match status" value="1"/>
</dbReference>
<dbReference type="CDD" id="cd03017">
    <property type="entry name" value="PRX_BCP"/>
    <property type="match status" value="1"/>
</dbReference>
<dbReference type="GO" id="GO:0045454">
    <property type="term" value="P:cell redox homeostasis"/>
    <property type="evidence" value="ECO:0007669"/>
    <property type="project" value="TreeGrafter"/>
</dbReference>
<keyword evidence="6" id="KW-0676">Redox-active center</keyword>
<evidence type="ECO:0000256" key="5">
    <source>
        <dbReference type="ARBA" id="ARBA00023157"/>
    </source>
</evidence>
<accession>A0A1E5RQX9</accession>
<dbReference type="GO" id="GO:0008379">
    <property type="term" value="F:thioredoxin peroxidase activity"/>
    <property type="evidence" value="ECO:0007669"/>
    <property type="project" value="TreeGrafter"/>
</dbReference>
<proteinExistence type="inferred from homology"/>
<feature type="compositionally biased region" description="Basic and acidic residues" evidence="10">
    <location>
        <begin position="13"/>
        <end position="22"/>
    </location>
</feature>
<dbReference type="InterPro" id="IPR000866">
    <property type="entry name" value="AhpC/TSA"/>
</dbReference>
<evidence type="ECO:0000256" key="7">
    <source>
        <dbReference type="ARBA" id="ARBA00032824"/>
    </source>
</evidence>
<dbReference type="PANTHER" id="PTHR42801:SF23">
    <property type="entry name" value="PEROXIREDOXIN DOT5"/>
    <property type="match status" value="1"/>
</dbReference>
<evidence type="ECO:0000313" key="12">
    <source>
        <dbReference type="EMBL" id="OEJ89301.1"/>
    </source>
</evidence>
<dbReference type="InterPro" id="IPR013766">
    <property type="entry name" value="Thioredoxin_domain"/>
</dbReference>
<evidence type="ECO:0000259" key="11">
    <source>
        <dbReference type="PROSITE" id="PS51352"/>
    </source>
</evidence>
<evidence type="ECO:0000256" key="1">
    <source>
        <dbReference type="ARBA" id="ARBA00013017"/>
    </source>
</evidence>
<dbReference type="EMBL" id="LPNN01000004">
    <property type="protein sequence ID" value="OEJ89301.1"/>
    <property type="molecule type" value="Genomic_DNA"/>
</dbReference>
<feature type="compositionally biased region" description="Low complexity" evidence="10">
    <location>
        <begin position="26"/>
        <end position="38"/>
    </location>
</feature>
<name>A0A1E5RQX9_HANUV</name>
<keyword evidence="4" id="KW-0560">Oxidoreductase</keyword>
<dbReference type="InterPro" id="IPR036249">
    <property type="entry name" value="Thioredoxin-like_sf"/>
</dbReference>
<dbReference type="PANTHER" id="PTHR42801">
    <property type="entry name" value="THIOREDOXIN-DEPENDENT PEROXIDE REDUCTASE"/>
    <property type="match status" value="1"/>
</dbReference>
<dbReference type="GO" id="GO:0005737">
    <property type="term" value="C:cytoplasm"/>
    <property type="evidence" value="ECO:0007669"/>
    <property type="project" value="TreeGrafter"/>
</dbReference>
<dbReference type="STRING" id="29833.A0A1E5RQX9"/>
<sequence length="191" mass="21545">MATRSLRSSTIENGKKIVEPKKKIPKATPTKKMTTSTKQLSDITLKDDSGKSYNIKKDIIDAGKPTLIFAYPKASTPGCTKQAQGFRDFYKKLIDEEGISSEKFQIFGLSNDTVNAQLKFKEKHGFQFSLLSDPERELISFLKADKNKKTGTIRSHWVWDKSGELVYSHVEVSPTVSLEKGQEELLELIKK</sequence>
<dbReference type="OrthoDB" id="338622at2759"/>
<evidence type="ECO:0000256" key="4">
    <source>
        <dbReference type="ARBA" id="ARBA00023002"/>
    </source>
</evidence>
<dbReference type="SUPFAM" id="SSF52833">
    <property type="entry name" value="Thioredoxin-like"/>
    <property type="match status" value="1"/>
</dbReference>
<comment type="catalytic activity">
    <reaction evidence="9">
        <text>a hydroperoxide + [thioredoxin]-dithiol = an alcohol + [thioredoxin]-disulfide + H2O</text>
        <dbReference type="Rhea" id="RHEA:62620"/>
        <dbReference type="Rhea" id="RHEA-COMP:10698"/>
        <dbReference type="Rhea" id="RHEA-COMP:10700"/>
        <dbReference type="ChEBI" id="CHEBI:15377"/>
        <dbReference type="ChEBI" id="CHEBI:29950"/>
        <dbReference type="ChEBI" id="CHEBI:30879"/>
        <dbReference type="ChEBI" id="CHEBI:35924"/>
        <dbReference type="ChEBI" id="CHEBI:50058"/>
        <dbReference type="EC" id="1.11.1.24"/>
    </reaction>
</comment>